<accession>A0A183I3V8</accession>
<feature type="domain" description="EGF-like" evidence="4">
    <location>
        <begin position="360"/>
        <end position="385"/>
    </location>
</feature>
<keyword evidence="2" id="KW-1015">Disulfide bond</keyword>
<dbReference type="GO" id="GO:0005509">
    <property type="term" value="F:calcium ion binding"/>
    <property type="evidence" value="ECO:0007669"/>
    <property type="project" value="InterPro"/>
</dbReference>
<evidence type="ECO:0000256" key="1">
    <source>
        <dbReference type="ARBA" id="ARBA00022536"/>
    </source>
</evidence>
<feature type="domain" description="EGF-like calcium-binding" evidence="3">
    <location>
        <begin position="11"/>
        <end position="50"/>
    </location>
</feature>
<dbReference type="PANTHER" id="PTHR46513">
    <property type="entry name" value="VITELLOGENIN RECEPTOR-LIKE PROTEIN-RELATED-RELATED"/>
    <property type="match status" value="1"/>
</dbReference>
<dbReference type="GO" id="GO:0017147">
    <property type="term" value="F:Wnt-protein binding"/>
    <property type="evidence" value="ECO:0007669"/>
    <property type="project" value="TreeGrafter"/>
</dbReference>
<dbReference type="STRING" id="387005.A0A183I3V8"/>
<gene>
    <name evidence="5" type="ORF">OFLC_LOCUS14420</name>
</gene>
<reference evidence="7" key="1">
    <citation type="submission" date="2016-06" db="UniProtKB">
        <authorList>
            <consortium name="WormBaseParasite"/>
        </authorList>
    </citation>
    <scope>IDENTIFICATION</scope>
</reference>
<dbReference type="InterPro" id="IPR049883">
    <property type="entry name" value="NOTCH1_EGF-like"/>
</dbReference>
<evidence type="ECO:0000313" key="7">
    <source>
        <dbReference type="WBParaSite" id="OFLC_0001442801-mRNA-1"/>
    </source>
</evidence>
<dbReference type="GO" id="GO:0005886">
    <property type="term" value="C:plasma membrane"/>
    <property type="evidence" value="ECO:0007669"/>
    <property type="project" value="TreeGrafter"/>
</dbReference>
<dbReference type="CDD" id="cd00054">
    <property type="entry name" value="EGF_CA"/>
    <property type="match status" value="1"/>
</dbReference>
<dbReference type="SUPFAM" id="SSF57184">
    <property type="entry name" value="Growth factor receptor domain"/>
    <property type="match status" value="1"/>
</dbReference>
<dbReference type="Gene3D" id="2.120.10.30">
    <property type="entry name" value="TolB, C-terminal domain"/>
    <property type="match status" value="2"/>
</dbReference>
<dbReference type="FunFam" id="2.10.25.10:FF:000807">
    <property type="entry name" value="Low-density lipoprotein receptor domain class A"/>
    <property type="match status" value="1"/>
</dbReference>
<dbReference type="GO" id="GO:0042813">
    <property type="term" value="F:Wnt receptor activity"/>
    <property type="evidence" value="ECO:0007669"/>
    <property type="project" value="TreeGrafter"/>
</dbReference>
<organism evidence="7">
    <name type="scientific">Onchocerca flexuosa</name>
    <dbReference type="NCBI Taxonomy" id="387005"/>
    <lineage>
        <taxon>Eukaryota</taxon>
        <taxon>Metazoa</taxon>
        <taxon>Ecdysozoa</taxon>
        <taxon>Nematoda</taxon>
        <taxon>Chromadorea</taxon>
        <taxon>Rhabditida</taxon>
        <taxon>Spirurina</taxon>
        <taxon>Spiruromorpha</taxon>
        <taxon>Filarioidea</taxon>
        <taxon>Onchocercidae</taxon>
        <taxon>Onchocerca</taxon>
    </lineage>
</organism>
<dbReference type="EMBL" id="UZAJ01040840">
    <property type="protein sequence ID" value="VDP16975.1"/>
    <property type="molecule type" value="Genomic_DNA"/>
</dbReference>
<dbReference type="PANTHER" id="PTHR46513:SF13">
    <property type="entry name" value="EGF-LIKE DOMAIN-CONTAINING PROTEIN"/>
    <property type="match status" value="1"/>
</dbReference>
<evidence type="ECO:0000259" key="3">
    <source>
        <dbReference type="SMART" id="SM00179"/>
    </source>
</evidence>
<dbReference type="AlphaFoldDB" id="A0A183I3V8"/>
<dbReference type="InterPro" id="IPR050778">
    <property type="entry name" value="Cueball_EGF_LRP_Nidogen"/>
</dbReference>
<feature type="domain" description="EGF-like" evidence="4">
    <location>
        <begin position="54"/>
        <end position="95"/>
    </location>
</feature>
<dbReference type="InterPro" id="IPR000742">
    <property type="entry name" value="EGF"/>
</dbReference>
<dbReference type="InterPro" id="IPR009030">
    <property type="entry name" value="Growth_fac_rcpt_cys_sf"/>
</dbReference>
<dbReference type="Pfam" id="PF07645">
    <property type="entry name" value="EGF_CA"/>
    <property type="match status" value="1"/>
</dbReference>
<name>A0A183I3V8_9BILA</name>
<dbReference type="InterPro" id="IPR018097">
    <property type="entry name" value="EGF_Ca-bd_CS"/>
</dbReference>
<dbReference type="PROSITE" id="PS01187">
    <property type="entry name" value="EGF_CA"/>
    <property type="match status" value="1"/>
</dbReference>
<dbReference type="WBParaSite" id="OFLC_0001442801-mRNA-1">
    <property type="protein sequence ID" value="OFLC_0001442801-mRNA-1"/>
    <property type="gene ID" value="OFLC_0001442801"/>
</dbReference>
<dbReference type="InterPro" id="IPR000033">
    <property type="entry name" value="LDLR_classB_rpt"/>
</dbReference>
<dbReference type="InterPro" id="IPR011042">
    <property type="entry name" value="6-blade_b-propeller_TolB-like"/>
</dbReference>
<keyword evidence="6" id="KW-1185">Reference proteome</keyword>
<evidence type="ECO:0000313" key="6">
    <source>
        <dbReference type="Proteomes" id="UP000267606"/>
    </source>
</evidence>
<reference evidence="5 6" key="2">
    <citation type="submission" date="2018-11" db="EMBL/GenBank/DDBJ databases">
        <authorList>
            <consortium name="Pathogen Informatics"/>
        </authorList>
    </citation>
    <scope>NUCLEOTIDE SEQUENCE [LARGE SCALE GENOMIC DNA]</scope>
</reference>
<proteinExistence type="predicted"/>
<dbReference type="Proteomes" id="UP000267606">
    <property type="component" value="Unassembled WGS sequence"/>
</dbReference>
<dbReference type="SMART" id="SM00181">
    <property type="entry name" value="EGF"/>
    <property type="match status" value="3"/>
</dbReference>
<sequence>MHETKRKGITCETNNENGHCKHLCTDVTNGYYCHCRDGFQPNPDDPYDCIDIDECMGNNTCTQSCLNTKGSYLCRCLEDYENNVVVGAMTGKDCRAKGDPPLIMIAADGEVVQLSLAHAGETNRHAVDTLDQNDIIAVDFDPRRELMFWIDRQQRKIYRSALPKGNQSHAGQELNIDFKNLKSSPSALSIDYLTGNIYLAVIADEEAAGFIARKKRHTEQSENENGRGTIYLALSDGRYLRTVIKGRLQIPTAVITLPQIGRICFADAGFEAKIECADMDGKHRDVCTKRTTVIMDNRMPWAIDVFENNLYWASKESRDLYVQDKFGRGRISVLASNIPNAHNIRVYQRFARDTSRAVSACSQAVCSHLCAELPLNTYTCLCPDESPQLDLKIVEISHVEKNLCPFSWGRHGKYEDFENYFV</sequence>
<evidence type="ECO:0000313" key="5">
    <source>
        <dbReference type="EMBL" id="VDP16975.1"/>
    </source>
</evidence>
<dbReference type="SUPFAM" id="SSF63825">
    <property type="entry name" value="YWTD domain"/>
    <property type="match status" value="1"/>
</dbReference>
<dbReference type="Gene3D" id="2.10.25.10">
    <property type="entry name" value="Laminin"/>
    <property type="match status" value="2"/>
</dbReference>
<dbReference type="InterPro" id="IPR001881">
    <property type="entry name" value="EGF-like_Ca-bd_dom"/>
</dbReference>
<keyword evidence="1" id="KW-0245">EGF-like domain</keyword>
<feature type="domain" description="EGF-like calcium-binding" evidence="3">
    <location>
        <begin position="51"/>
        <end position="95"/>
    </location>
</feature>
<evidence type="ECO:0000256" key="2">
    <source>
        <dbReference type="ARBA" id="ARBA00023157"/>
    </source>
</evidence>
<dbReference type="SMART" id="SM00135">
    <property type="entry name" value="LY"/>
    <property type="match status" value="3"/>
</dbReference>
<protein>
    <submittedName>
        <fullName evidence="7">EGF-like domain protein</fullName>
    </submittedName>
</protein>
<dbReference type="GO" id="GO:0060070">
    <property type="term" value="P:canonical Wnt signaling pathway"/>
    <property type="evidence" value="ECO:0007669"/>
    <property type="project" value="TreeGrafter"/>
</dbReference>
<feature type="domain" description="EGF-like" evidence="4">
    <location>
        <begin position="10"/>
        <end position="50"/>
    </location>
</feature>
<dbReference type="SMART" id="SM00179">
    <property type="entry name" value="EGF_CA"/>
    <property type="match status" value="2"/>
</dbReference>
<evidence type="ECO:0000259" key="4">
    <source>
        <dbReference type="SMART" id="SM00181"/>
    </source>
</evidence>